<name>A0AAE9LQZ5_9GAMM</name>
<keyword evidence="1" id="KW-0812">Transmembrane</keyword>
<feature type="transmembrane region" description="Helical" evidence="1">
    <location>
        <begin position="12"/>
        <end position="32"/>
    </location>
</feature>
<evidence type="ECO:0000256" key="1">
    <source>
        <dbReference type="SAM" id="Phobius"/>
    </source>
</evidence>
<proteinExistence type="predicted"/>
<feature type="transmembrane region" description="Helical" evidence="1">
    <location>
        <begin position="109"/>
        <end position="126"/>
    </location>
</feature>
<reference evidence="2" key="1">
    <citation type="submission" date="2022-06" db="EMBL/GenBank/DDBJ databases">
        <title>Isolation, identification and characterization of iprodione-degrading strains in Lhasa, Tibet.</title>
        <authorList>
            <person name="Pan H."/>
        </authorList>
    </citation>
    <scope>NUCLEOTIDE SEQUENCE</scope>
    <source>
        <strain evidence="2">Y-23</strain>
    </source>
</reference>
<evidence type="ECO:0000313" key="3">
    <source>
        <dbReference type="Proteomes" id="UP001056716"/>
    </source>
</evidence>
<dbReference type="KEGG" id="atz:M5E07_14130"/>
<keyword evidence="3" id="KW-1185">Reference proteome</keyword>
<organism evidence="2 3">
    <name type="scientific">Acinetobacter tibetensis</name>
    <dbReference type="NCBI Taxonomy" id="2943497"/>
    <lineage>
        <taxon>Bacteria</taxon>
        <taxon>Pseudomonadati</taxon>
        <taxon>Pseudomonadota</taxon>
        <taxon>Gammaproteobacteria</taxon>
        <taxon>Moraxellales</taxon>
        <taxon>Moraxellaceae</taxon>
        <taxon>Acinetobacter</taxon>
    </lineage>
</organism>
<evidence type="ECO:0000313" key="2">
    <source>
        <dbReference type="EMBL" id="USE82900.1"/>
    </source>
</evidence>
<dbReference type="EMBL" id="CP098732">
    <property type="protein sequence ID" value="USE82900.1"/>
    <property type="molecule type" value="Genomic_DNA"/>
</dbReference>
<sequence>MNTQRFHKKTLQTIHMSLAILWIYQGLIPKILFQANDERRIWMLQGFNEHTALNLMQYSGAIEIIFGALFLTGYKTLALHYLNIVGMLGLSFLILLVDPHYFTQAFNPFVMNIAMMALSLTAIHLLKYPERNA</sequence>
<dbReference type="Pfam" id="PF13781">
    <property type="entry name" value="DoxX_3"/>
    <property type="match status" value="1"/>
</dbReference>
<dbReference type="InterPro" id="IPR025695">
    <property type="entry name" value="DoxX-like"/>
</dbReference>
<gene>
    <name evidence="2" type="ORF">M5E07_14130</name>
</gene>
<dbReference type="AlphaFoldDB" id="A0AAE9LQZ5"/>
<accession>A0AAE9LQZ5</accession>
<dbReference type="RefSeq" id="WP_252220172.1">
    <property type="nucleotide sequence ID" value="NZ_CP098732.1"/>
</dbReference>
<feature type="transmembrane region" description="Helical" evidence="1">
    <location>
        <begin position="52"/>
        <end position="71"/>
    </location>
</feature>
<keyword evidence="1" id="KW-1133">Transmembrane helix</keyword>
<feature type="transmembrane region" description="Helical" evidence="1">
    <location>
        <begin position="78"/>
        <end position="97"/>
    </location>
</feature>
<dbReference type="Proteomes" id="UP001056716">
    <property type="component" value="Chromosome"/>
</dbReference>
<keyword evidence="1" id="KW-0472">Membrane</keyword>
<protein>
    <submittedName>
        <fullName evidence="2">DoxX-like family protein</fullName>
    </submittedName>
</protein>